<dbReference type="RefSeq" id="WP_033104700.1">
    <property type="nucleotide sequence ID" value="NZ_JAJVKR010000001.1"/>
</dbReference>
<feature type="binding site" evidence="6">
    <location>
        <position position="143"/>
    </location>
    <ligand>
        <name>(6S)-NADPHX</name>
        <dbReference type="ChEBI" id="CHEBI:64076"/>
    </ligand>
</feature>
<keyword evidence="1 6" id="KW-0547">Nucleotide-binding</keyword>
<evidence type="ECO:0000256" key="5">
    <source>
        <dbReference type="ARBA" id="ARBA00023239"/>
    </source>
</evidence>
<dbReference type="HAMAP" id="MF_01965">
    <property type="entry name" value="NADHX_dehydratase"/>
    <property type="match status" value="1"/>
</dbReference>
<keyword evidence="3 6" id="KW-0521">NADP</keyword>
<dbReference type="InterPro" id="IPR000631">
    <property type="entry name" value="CARKD"/>
</dbReference>
<comment type="caution">
    <text evidence="8">The sequence shown here is derived from an EMBL/GenBank/DDBJ whole genome shotgun (WGS) entry which is preliminary data.</text>
</comment>
<evidence type="ECO:0000256" key="3">
    <source>
        <dbReference type="ARBA" id="ARBA00022857"/>
    </source>
</evidence>
<accession>A0ABV3LJ09</accession>
<dbReference type="PROSITE" id="PS01050">
    <property type="entry name" value="YJEF_C_2"/>
    <property type="match status" value="1"/>
</dbReference>
<keyword evidence="4 6" id="KW-0520">NAD</keyword>
<dbReference type="PANTHER" id="PTHR12592:SF0">
    <property type="entry name" value="ATP-DEPENDENT (S)-NAD(P)H-HYDRATE DEHYDRATASE"/>
    <property type="match status" value="1"/>
</dbReference>
<dbReference type="InterPro" id="IPR017953">
    <property type="entry name" value="Carbohydrate_kinase_pred_CS"/>
</dbReference>
<gene>
    <name evidence="6" type="primary">nnrD</name>
    <name evidence="8" type="ORF">AB0301_12575</name>
</gene>
<evidence type="ECO:0000259" key="7">
    <source>
        <dbReference type="PROSITE" id="PS51383"/>
    </source>
</evidence>
<evidence type="ECO:0000256" key="2">
    <source>
        <dbReference type="ARBA" id="ARBA00022840"/>
    </source>
</evidence>
<dbReference type="SUPFAM" id="SSF53613">
    <property type="entry name" value="Ribokinase-like"/>
    <property type="match status" value="1"/>
</dbReference>
<keyword evidence="5 6" id="KW-0456">Lyase</keyword>
<evidence type="ECO:0000256" key="4">
    <source>
        <dbReference type="ARBA" id="ARBA00023027"/>
    </source>
</evidence>
<evidence type="ECO:0000256" key="1">
    <source>
        <dbReference type="ARBA" id="ARBA00022741"/>
    </source>
</evidence>
<dbReference type="PANTHER" id="PTHR12592">
    <property type="entry name" value="ATP-DEPENDENT (S)-NAD(P)H-HYDRATE DEHYDRATASE FAMILY MEMBER"/>
    <property type="match status" value="1"/>
</dbReference>
<evidence type="ECO:0000313" key="8">
    <source>
        <dbReference type="EMBL" id="MEW1975893.1"/>
    </source>
</evidence>
<feature type="binding site" evidence="6">
    <location>
        <position position="43"/>
    </location>
    <ligand>
        <name>(6S)-NADPHX</name>
        <dbReference type="ChEBI" id="CHEBI:64076"/>
    </ligand>
</feature>
<dbReference type="PROSITE" id="PS51383">
    <property type="entry name" value="YJEF_C_3"/>
    <property type="match status" value="1"/>
</dbReference>
<dbReference type="EC" id="4.2.1.136" evidence="6"/>
<dbReference type="CDD" id="cd01171">
    <property type="entry name" value="YXKO-related"/>
    <property type="match status" value="1"/>
</dbReference>
<comment type="function">
    <text evidence="6">Catalyzes the dehydration of the S-form of NAD(P)HX at the expense of ADP, which is converted to AMP. Together with NAD(P)HX epimerase, which catalyzes the epimerization of the S- and R-forms, the enzyme allows the repair of both epimers of NAD(P)HX, a damaged form of NAD(P)H that is a result of enzymatic or heat-dependent hydration.</text>
</comment>
<dbReference type="InterPro" id="IPR029056">
    <property type="entry name" value="Ribokinase-like"/>
</dbReference>
<evidence type="ECO:0000313" key="9">
    <source>
        <dbReference type="Proteomes" id="UP001553715"/>
    </source>
</evidence>
<dbReference type="Pfam" id="PF01256">
    <property type="entry name" value="Carb_kinase"/>
    <property type="match status" value="1"/>
</dbReference>
<name>A0ABV3LJ09_9MICO</name>
<feature type="binding site" evidence="6">
    <location>
        <position position="213"/>
    </location>
    <ligand>
        <name>(6S)-NADPHX</name>
        <dbReference type="ChEBI" id="CHEBI:64076"/>
    </ligand>
</feature>
<comment type="catalytic activity">
    <reaction evidence="6">
        <text>(6S)-NADPHX + ADP = AMP + phosphate + NADPH + H(+)</text>
        <dbReference type="Rhea" id="RHEA:32235"/>
        <dbReference type="ChEBI" id="CHEBI:15378"/>
        <dbReference type="ChEBI" id="CHEBI:43474"/>
        <dbReference type="ChEBI" id="CHEBI:57783"/>
        <dbReference type="ChEBI" id="CHEBI:64076"/>
        <dbReference type="ChEBI" id="CHEBI:456215"/>
        <dbReference type="ChEBI" id="CHEBI:456216"/>
        <dbReference type="EC" id="4.2.1.136"/>
    </reaction>
</comment>
<feature type="binding site" evidence="6">
    <location>
        <position position="97"/>
    </location>
    <ligand>
        <name>(6S)-NADPHX</name>
        <dbReference type="ChEBI" id="CHEBI:64076"/>
    </ligand>
</feature>
<organism evidence="8 9">
    <name type="scientific">Microbacterium profundi</name>
    <dbReference type="NCBI Taxonomy" id="450380"/>
    <lineage>
        <taxon>Bacteria</taxon>
        <taxon>Bacillati</taxon>
        <taxon>Actinomycetota</taxon>
        <taxon>Actinomycetes</taxon>
        <taxon>Micrococcales</taxon>
        <taxon>Microbacteriaceae</taxon>
        <taxon>Microbacterium</taxon>
    </lineage>
</organism>
<sequence length="279" mass="27893">MVDVREWSSADAARLLRIPGQGDDKYSRGVVALRTGSNAYPGAAVLGVEAAWRAGAGYVRFVGEGRAADAVIARRPETVAAADIGRTRVGAWVIGSGTDAGDRSPDEERALRDILNGPAPVVVDAGALDLALTASAPLVVTPHAGEFARLRELLNLPPDGTGDRVVDVAETAHVLGRTVLLKGSTTLVAASDGARVLSVACAPAWLATAGAGDVLAGVIGALLAAAPDASVAEAAAAAAWLHGHAATLASGSATGAHGHPIVALDVAEALPAAIEDLLS</sequence>
<protein>
    <recommendedName>
        <fullName evidence="6">ADP-dependent (S)-NAD(P)H-hydrate dehydratase</fullName>
        <ecNumber evidence="6">4.2.1.136</ecNumber>
    </recommendedName>
    <alternativeName>
        <fullName evidence="6">ADP-dependent NAD(P)HX dehydratase</fullName>
    </alternativeName>
</protein>
<feature type="binding site" evidence="6">
    <location>
        <position position="212"/>
    </location>
    <ligand>
        <name>AMP</name>
        <dbReference type="ChEBI" id="CHEBI:456215"/>
    </ligand>
</feature>
<comment type="cofactor">
    <cofactor evidence="6">
        <name>Mg(2+)</name>
        <dbReference type="ChEBI" id="CHEBI:18420"/>
    </cofactor>
</comment>
<dbReference type="EMBL" id="JBFBMH010000018">
    <property type="protein sequence ID" value="MEW1975893.1"/>
    <property type="molecule type" value="Genomic_DNA"/>
</dbReference>
<comment type="similarity">
    <text evidence="6">Belongs to the NnrD/CARKD family.</text>
</comment>
<evidence type="ECO:0000256" key="6">
    <source>
        <dbReference type="HAMAP-Rule" id="MF_01965"/>
    </source>
</evidence>
<keyword evidence="9" id="KW-1185">Reference proteome</keyword>
<dbReference type="Gene3D" id="3.40.1190.20">
    <property type="match status" value="1"/>
</dbReference>
<feature type="binding site" evidence="6">
    <location>
        <begin position="182"/>
        <end position="186"/>
    </location>
    <ligand>
        <name>AMP</name>
        <dbReference type="ChEBI" id="CHEBI:456215"/>
    </ligand>
</feature>
<comment type="catalytic activity">
    <reaction evidence="6">
        <text>(6S)-NADHX + ADP = AMP + phosphate + NADH + H(+)</text>
        <dbReference type="Rhea" id="RHEA:32223"/>
        <dbReference type="ChEBI" id="CHEBI:15378"/>
        <dbReference type="ChEBI" id="CHEBI:43474"/>
        <dbReference type="ChEBI" id="CHEBI:57945"/>
        <dbReference type="ChEBI" id="CHEBI:64074"/>
        <dbReference type="ChEBI" id="CHEBI:456215"/>
        <dbReference type="ChEBI" id="CHEBI:456216"/>
        <dbReference type="EC" id="4.2.1.136"/>
    </reaction>
</comment>
<proteinExistence type="inferred from homology"/>
<dbReference type="Proteomes" id="UP001553715">
    <property type="component" value="Unassembled WGS sequence"/>
</dbReference>
<reference evidence="8 9" key="1">
    <citation type="submission" date="2024-06" db="EMBL/GenBank/DDBJ databases">
        <title>The Natural Products Discovery Center: Release of the First 8490 Sequenced Strains for Exploring Actinobacteria Biosynthetic Diversity.</title>
        <authorList>
            <person name="Kalkreuter E."/>
            <person name="Kautsar S.A."/>
            <person name="Yang D."/>
            <person name="Bader C.D."/>
            <person name="Teijaro C.N."/>
            <person name="Fluegel L."/>
            <person name="Davis C.M."/>
            <person name="Simpson J.R."/>
            <person name="Lauterbach L."/>
            <person name="Steele A.D."/>
            <person name="Gui C."/>
            <person name="Meng S."/>
            <person name="Li G."/>
            <person name="Viehrig K."/>
            <person name="Ye F."/>
            <person name="Su P."/>
            <person name="Kiefer A.F."/>
            <person name="Nichols A."/>
            <person name="Cepeda A.J."/>
            <person name="Yan W."/>
            <person name="Fan B."/>
            <person name="Jiang Y."/>
            <person name="Adhikari A."/>
            <person name="Zheng C.-J."/>
            <person name="Schuster L."/>
            <person name="Cowan T.M."/>
            <person name="Smanski M.J."/>
            <person name="Chevrette M.G."/>
            <person name="De Carvalho L.P.S."/>
            <person name="Shen B."/>
        </authorList>
    </citation>
    <scope>NUCLEOTIDE SEQUENCE [LARGE SCALE GENOMIC DNA]</scope>
    <source>
        <strain evidence="8 9">NPDC077434</strain>
    </source>
</reference>
<comment type="subunit">
    <text evidence="6">Homotetramer.</text>
</comment>
<keyword evidence="2 6" id="KW-0067">ATP-binding</keyword>
<feature type="domain" description="YjeF C-terminal" evidence="7">
    <location>
        <begin position="8"/>
        <end position="277"/>
    </location>
</feature>